<evidence type="ECO:0000313" key="1">
    <source>
        <dbReference type="EMBL" id="PWN53671.1"/>
    </source>
</evidence>
<accession>A0ACD0P6R7</accession>
<keyword evidence="2" id="KW-1185">Reference proteome</keyword>
<evidence type="ECO:0000313" key="2">
    <source>
        <dbReference type="Proteomes" id="UP000245626"/>
    </source>
</evidence>
<gene>
    <name evidence="1" type="ORF">IE53DRAFT_366141</name>
</gene>
<reference evidence="1 2" key="1">
    <citation type="journal article" date="2018" name="Mol. Biol. Evol.">
        <title>Broad Genomic Sampling Reveals a Smut Pathogenic Ancestry of the Fungal Clade Ustilaginomycotina.</title>
        <authorList>
            <person name="Kijpornyongpan T."/>
            <person name="Mondo S.J."/>
            <person name="Barry K."/>
            <person name="Sandor L."/>
            <person name="Lee J."/>
            <person name="Lipzen A."/>
            <person name="Pangilinan J."/>
            <person name="LaButti K."/>
            <person name="Hainaut M."/>
            <person name="Henrissat B."/>
            <person name="Grigoriev I.V."/>
            <person name="Spatafora J.W."/>
            <person name="Aime M.C."/>
        </authorList>
    </citation>
    <scope>NUCLEOTIDE SEQUENCE [LARGE SCALE GENOMIC DNA]</scope>
    <source>
        <strain evidence="1 2">SA 807</strain>
    </source>
</reference>
<proteinExistence type="predicted"/>
<organism evidence="1 2">
    <name type="scientific">Violaceomyces palustris</name>
    <dbReference type="NCBI Taxonomy" id="1673888"/>
    <lineage>
        <taxon>Eukaryota</taxon>
        <taxon>Fungi</taxon>
        <taxon>Dikarya</taxon>
        <taxon>Basidiomycota</taxon>
        <taxon>Ustilaginomycotina</taxon>
        <taxon>Ustilaginomycetes</taxon>
        <taxon>Violaceomycetales</taxon>
        <taxon>Violaceomycetaceae</taxon>
        <taxon>Violaceomyces</taxon>
    </lineage>
</organism>
<sequence>MLGARRLGGSSSIWIDQQEEDGDERQDLVRPLSPKRTLRVRPVTVRFTEIGIPDFRVDLLCEIINEDLEDGASSGNDQDDFHQTESRMGSSLSTAVGDRKGKGRDLSSPANSDPRYPDESVRDFKRRIRRAIPSLEHRKLRLIHSGRVLRDGIRLVSWLDSLDRHRKNQAKAFGEEVDSLDAIDSSSSDASPEDIVHDSAPESTEFKAKKGFKGKGKGKAREVDEVDRSIFMVRKAPRVYIQCSVGYTMSSEEESKELGEVNMSAQSAGAGGVENPNPSEATDGDVEPIVTHGVERGFDRLRTAGLTEQEIQEMRQQFYASTGLGLGTSGDILRRQEEEEHARALEEQWIESMGEFEPSSQNLDLTSPGGYFQTILEGLLVGFFFIFLPLFLLKEKAHPSSFNMQEMEQNEDRLNGEEDEEEEENESNLQGRNVVFSPNMQIAIVFGVAVK</sequence>
<dbReference type="Proteomes" id="UP000245626">
    <property type="component" value="Unassembled WGS sequence"/>
</dbReference>
<protein>
    <submittedName>
        <fullName evidence="1">Uncharacterized protein</fullName>
    </submittedName>
</protein>
<name>A0ACD0P6R7_9BASI</name>
<dbReference type="EMBL" id="KZ819714">
    <property type="protein sequence ID" value="PWN53671.1"/>
    <property type="molecule type" value="Genomic_DNA"/>
</dbReference>